<dbReference type="GO" id="GO:0003677">
    <property type="term" value="F:DNA binding"/>
    <property type="evidence" value="ECO:0007669"/>
    <property type="project" value="UniProtKB-KW"/>
</dbReference>
<evidence type="ECO:0000256" key="5">
    <source>
        <dbReference type="PROSITE-ProRule" id="PRU00169"/>
    </source>
</evidence>
<dbReference type="SUPFAM" id="SSF52172">
    <property type="entry name" value="CheY-like"/>
    <property type="match status" value="1"/>
</dbReference>
<evidence type="ECO:0000259" key="7">
    <source>
        <dbReference type="PROSITE" id="PS50110"/>
    </source>
</evidence>
<dbReference type="CDD" id="cd06170">
    <property type="entry name" value="LuxR_C_like"/>
    <property type="match status" value="1"/>
</dbReference>
<proteinExistence type="predicted"/>
<dbReference type="InterPro" id="IPR000792">
    <property type="entry name" value="Tscrpt_reg_LuxR_C"/>
</dbReference>
<dbReference type="InterPro" id="IPR001789">
    <property type="entry name" value="Sig_transdc_resp-reg_receiver"/>
</dbReference>
<dbReference type="InterPro" id="IPR011006">
    <property type="entry name" value="CheY-like_superfamily"/>
</dbReference>
<dbReference type="InterPro" id="IPR039420">
    <property type="entry name" value="WalR-like"/>
</dbReference>
<dbReference type="eggNOG" id="COG2197">
    <property type="taxonomic scope" value="Bacteria"/>
</dbReference>
<name>V2V7M9_9GAMM</name>
<dbReference type="EMBL" id="AYEV01000005">
    <property type="protein sequence ID" value="ESK56900.1"/>
    <property type="molecule type" value="Genomic_DNA"/>
</dbReference>
<dbReference type="SUPFAM" id="SSF46894">
    <property type="entry name" value="C-terminal effector domain of the bipartite response regulators"/>
    <property type="match status" value="1"/>
</dbReference>
<dbReference type="SMART" id="SM00421">
    <property type="entry name" value="HTH_LUXR"/>
    <property type="match status" value="1"/>
</dbReference>
<dbReference type="PATRIC" id="fig|1120928.5.peg.686"/>
<dbReference type="GO" id="GO:0000160">
    <property type="term" value="P:phosphorelay signal transduction system"/>
    <property type="evidence" value="ECO:0007669"/>
    <property type="project" value="InterPro"/>
</dbReference>
<evidence type="ECO:0000256" key="1">
    <source>
        <dbReference type="ARBA" id="ARBA00022553"/>
    </source>
</evidence>
<keyword evidence="4" id="KW-0804">Transcription</keyword>
<keyword evidence="9" id="KW-1185">Reference proteome</keyword>
<dbReference type="Pfam" id="PF00072">
    <property type="entry name" value="Response_reg"/>
    <property type="match status" value="1"/>
</dbReference>
<gene>
    <name evidence="8" type="ORF">F990_00668</name>
</gene>
<dbReference type="PROSITE" id="PS00622">
    <property type="entry name" value="HTH_LUXR_1"/>
    <property type="match status" value="1"/>
</dbReference>
<reference evidence="8 9" key="1">
    <citation type="submission" date="2013-10" db="EMBL/GenBank/DDBJ databases">
        <title>The Genome Sequence of Acinetobacter tjernbergiae CIP107465.</title>
        <authorList>
            <consortium name="The Broad Institute Genomics Platform"/>
            <consortium name="The Broad Institute Genome Sequencing Center for Infectious Disease"/>
            <person name="Cerqueira G."/>
            <person name="Feldgarden M."/>
            <person name="Courvalin P."/>
            <person name="Grillot-Courvalin C."/>
            <person name="Clermont D."/>
            <person name="Rocha E."/>
            <person name="Yoon E.-J."/>
            <person name="Nemec A."/>
            <person name="Young S.K."/>
            <person name="Zeng Q."/>
            <person name="Gargeya S."/>
            <person name="Fitzgerald M."/>
            <person name="Abouelleil A."/>
            <person name="Alvarado L."/>
            <person name="Berlin A.M."/>
            <person name="Chapman S.B."/>
            <person name="Gainer-Dewar J."/>
            <person name="Goldberg J."/>
            <person name="Gnerre S."/>
            <person name="Griggs A."/>
            <person name="Gujja S."/>
            <person name="Hansen M."/>
            <person name="Howarth C."/>
            <person name="Imamovic A."/>
            <person name="Ireland A."/>
            <person name="Larimer J."/>
            <person name="McCowan C."/>
            <person name="Murphy C."/>
            <person name="Pearson M."/>
            <person name="Poon T.W."/>
            <person name="Priest M."/>
            <person name="Roberts A."/>
            <person name="Saif S."/>
            <person name="Shea T."/>
            <person name="Sykes S."/>
            <person name="Wortman J."/>
            <person name="Nusbaum C."/>
            <person name="Birren B."/>
        </authorList>
    </citation>
    <scope>NUCLEOTIDE SEQUENCE [LARGE SCALE GENOMIC DNA]</scope>
    <source>
        <strain evidence="8 9">CIP 107465</strain>
    </source>
</reference>
<dbReference type="PRINTS" id="PR00038">
    <property type="entry name" value="HTHLUXR"/>
</dbReference>
<feature type="domain" description="Response regulatory" evidence="7">
    <location>
        <begin position="19"/>
        <end position="135"/>
    </location>
</feature>
<feature type="modified residue" description="4-aspartylphosphate" evidence="5">
    <location>
        <position position="70"/>
    </location>
</feature>
<dbReference type="InterPro" id="IPR016032">
    <property type="entry name" value="Sig_transdc_resp-reg_C-effctor"/>
</dbReference>
<evidence type="ECO:0000313" key="8">
    <source>
        <dbReference type="EMBL" id="ESK56900.1"/>
    </source>
</evidence>
<dbReference type="Gene3D" id="3.40.50.2300">
    <property type="match status" value="1"/>
</dbReference>
<evidence type="ECO:0008006" key="10">
    <source>
        <dbReference type="Google" id="ProtNLM"/>
    </source>
</evidence>
<accession>V2V7M9</accession>
<keyword evidence="3" id="KW-0238">DNA-binding</keyword>
<dbReference type="SMART" id="SM00448">
    <property type="entry name" value="REC"/>
    <property type="match status" value="1"/>
</dbReference>
<dbReference type="PROSITE" id="PS50043">
    <property type="entry name" value="HTH_LUXR_2"/>
    <property type="match status" value="1"/>
</dbReference>
<dbReference type="GO" id="GO:0006355">
    <property type="term" value="P:regulation of DNA-templated transcription"/>
    <property type="evidence" value="ECO:0007669"/>
    <property type="project" value="InterPro"/>
</dbReference>
<dbReference type="STRING" id="202955.GCA_000759995_02129"/>
<feature type="domain" description="HTH luxR-type" evidence="6">
    <location>
        <begin position="163"/>
        <end position="230"/>
    </location>
</feature>
<protein>
    <recommendedName>
        <fullName evidence="10">Response regulatory domain-containing protein</fullName>
    </recommendedName>
</protein>
<sequence length="232" mass="26586">MNININKLVIDMGKTQIKTALILEDIVEVNKWLQQRLLESFIGINIQQAYSIQEAKQLLIKQQYELALIDLSLPDGKGLEIIDWLAVHASETISIVVTIFEDDQYLFEAICHGAKGYLLKDLNEDIFQRYLQQIADGQYAFSPCMTQKLLSYVKANELSNQQKKQKLQSLNLTNREKQVFSYIAKGYQVTEIAYELDLSSYTVSDYVKSIYRKLNISSRAEAALLAQQYGLI</sequence>
<evidence type="ECO:0000256" key="2">
    <source>
        <dbReference type="ARBA" id="ARBA00023015"/>
    </source>
</evidence>
<comment type="caution">
    <text evidence="8">The sequence shown here is derived from an EMBL/GenBank/DDBJ whole genome shotgun (WGS) entry which is preliminary data.</text>
</comment>
<dbReference type="CDD" id="cd17535">
    <property type="entry name" value="REC_NarL-like"/>
    <property type="match status" value="1"/>
</dbReference>
<dbReference type="PANTHER" id="PTHR43214">
    <property type="entry name" value="TWO-COMPONENT RESPONSE REGULATOR"/>
    <property type="match status" value="1"/>
</dbReference>
<dbReference type="Pfam" id="PF00196">
    <property type="entry name" value="GerE"/>
    <property type="match status" value="1"/>
</dbReference>
<dbReference type="Proteomes" id="UP000017404">
    <property type="component" value="Unassembled WGS sequence"/>
</dbReference>
<dbReference type="PANTHER" id="PTHR43214:SF41">
    <property type="entry name" value="NITRATE_NITRITE RESPONSE REGULATOR PROTEIN NARP"/>
    <property type="match status" value="1"/>
</dbReference>
<dbReference type="PROSITE" id="PS50110">
    <property type="entry name" value="RESPONSE_REGULATORY"/>
    <property type="match status" value="1"/>
</dbReference>
<evidence type="ECO:0000256" key="3">
    <source>
        <dbReference type="ARBA" id="ARBA00023125"/>
    </source>
</evidence>
<evidence type="ECO:0000256" key="4">
    <source>
        <dbReference type="ARBA" id="ARBA00023163"/>
    </source>
</evidence>
<organism evidence="8 9">
    <name type="scientific">Acinetobacter tjernbergiae DSM 14971 = CIP 107465</name>
    <dbReference type="NCBI Taxonomy" id="1120928"/>
    <lineage>
        <taxon>Bacteria</taxon>
        <taxon>Pseudomonadati</taxon>
        <taxon>Pseudomonadota</taxon>
        <taxon>Gammaproteobacteria</taxon>
        <taxon>Moraxellales</taxon>
        <taxon>Moraxellaceae</taxon>
        <taxon>Acinetobacter</taxon>
    </lineage>
</organism>
<evidence type="ECO:0000313" key="9">
    <source>
        <dbReference type="Proteomes" id="UP000017404"/>
    </source>
</evidence>
<keyword evidence="2" id="KW-0805">Transcription regulation</keyword>
<keyword evidence="1 5" id="KW-0597">Phosphoprotein</keyword>
<dbReference type="AlphaFoldDB" id="V2V7M9"/>
<dbReference type="InterPro" id="IPR058245">
    <property type="entry name" value="NreC/VraR/RcsB-like_REC"/>
</dbReference>
<evidence type="ECO:0000259" key="6">
    <source>
        <dbReference type="PROSITE" id="PS50043"/>
    </source>
</evidence>